<dbReference type="SMART" id="SM00880">
    <property type="entry name" value="CHAD"/>
    <property type="match status" value="1"/>
</dbReference>
<dbReference type="Proteomes" id="UP000321798">
    <property type="component" value="Unassembled WGS sequence"/>
</dbReference>
<dbReference type="AlphaFoldDB" id="A0A512PA04"/>
<evidence type="ECO:0000259" key="1">
    <source>
        <dbReference type="PROSITE" id="PS51708"/>
    </source>
</evidence>
<feature type="domain" description="CHAD" evidence="1">
    <location>
        <begin position="1"/>
        <end position="282"/>
    </location>
</feature>
<organism evidence="2 3">
    <name type="scientific">Cellulomonas soli</name>
    <dbReference type="NCBI Taxonomy" id="931535"/>
    <lineage>
        <taxon>Bacteria</taxon>
        <taxon>Bacillati</taxon>
        <taxon>Actinomycetota</taxon>
        <taxon>Actinomycetes</taxon>
        <taxon>Micrococcales</taxon>
        <taxon>Cellulomonadaceae</taxon>
        <taxon>Cellulomonas</taxon>
    </lineage>
</organism>
<dbReference type="PROSITE" id="PS51708">
    <property type="entry name" value="CHAD"/>
    <property type="match status" value="1"/>
</dbReference>
<dbReference type="RefSeq" id="WP_146951795.1">
    <property type="nucleotide sequence ID" value="NZ_BAABBJ010000015.1"/>
</dbReference>
<dbReference type="InterPro" id="IPR038186">
    <property type="entry name" value="CHAD_dom_sf"/>
</dbReference>
<dbReference type="EMBL" id="BKAL01000002">
    <property type="protein sequence ID" value="GEP68035.1"/>
    <property type="molecule type" value="Genomic_DNA"/>
</dbReference>
<dbReference type="OrthoDB" id="9777271at2"/>
<accession>A0A512PA04</accession>
<gene>
    <name evidence="2" type="ORF">CSO01_07500</name>
</gene>
<dbReference type="Gene3D" id="1.40.20.10">
    <property type="entry name" value="CHAD domain"/>
    <property type="match status" value="1"/>
</dbReference>
<proteinExistence type="predicted"/>
<dbReference type="InterPro" id="IPR007899">
    <property type="entry name" value="CHAD_dom"/>
</dbReference>
<dbReference type="PANTHER" id="PTHR39339:SF1">
    <property type="entry name" value="CHAD DOMAIN-CONTAINING PROTEIN"/>
    <property type="match status" value="1"/>
</dbReference>
<dbReference type="Pfam" id="PF05235">
    <property type="entry name" value="CHAD"/>
    <property type="match status" value="1"/>
</dbReference>
<name>A0A512PA04_9CELL</name>
<comment type="caution">
    <text evidence="2">The sequence shown here is derived from an EMBL/GenBank/DDBJ whole genome shotgun (WGS) entry which is preliminary data.</text>
</comment>
<keyword evidence="3" id="KW-1185">Reference proteome</keyword>
<sequence>MSTAGELVLAHLREQVRTLRDQEALVRHDRPGGVHRMRVTTRRLRSDLTTFGPLFTSSEVRPLRRGLRRLGRRLGRARDAEVLHERVRHVLHDEPPGEATARVEDLLAADRRAARARVLADLDGARHVRLTRALAAFAAAPPTRRRADRPAEAELPGLVARSYAEVLTLMDDAQGVQDADGRDRLWHEARKATKRTRYALEPLTAVLGPDATVLSAALQTLQDALGGHHDVVATRARLRHLAASAGDPGVAFVCGRLDARQERELVRTEQDVAAAWAHVRAAPGWERLR</sequence>
<evidence type="ECO:0000313" key="2">
    <source>
        <dbReference type="EMBL" id="GEP68035.1"/>
    </source>
</evidence>
<dbReference type="PANTHER" id="PTHR39339">
    <property type="entry name" value="SLR1444 PROTEIN"/>
    <property type="match status" value="1"/>
</dbReference>
<evidence type="ECO:0000313" key="3">
    <source>
        <dbReference type="Proteomes" id="UP000321798"/>
    </source>
</evidence>
<protein>
    <recommendedName>
        <fullName evidence="1">CHAD domain-containing protein</fullName>
    </recommendedName>
</protein>
<reference evidence="2 3" key="1">
    <citation type="submission" date="2019-07" db="EMBL/GenBank/DDBJ databases">
        <title>Whole genome shotgun sequence of Cellulomonas soli NBRC 109434.</title>
        <authorList>
            <person name="Hosoyama A."/>
            <person name="Uohara A."/>
            <person name="Ohji S."/>
            <person name="Ichikawa N."/>
        </authorList>
    </citation>
    <scope>NUCLEOTIDE SEQUENCE [LARGE SCALE GENOMIC DNA]</scope>
    <source>
        <strain evidence="2 3">NBRC 109434</strain>
    </source>
</reference>